<dbReference type="CDD" id="cd11789">
    <property type="entry name" value="SH3_Nebulin_family_C"/>
    <property type="match status" value="1"/>
</dbReference>
<evidence type="ECO:0000256" key="7">
    <source>
        <dbReference type="PROSITE-ProRule" id="PRU00192"/>
    </source>
</evidence>
<dbReference type="GO" id="GO:0046872">
    <property type="term" value="F:metal ion binding"/>
    <property type="evidence" value="ECO:0007669"/>
    <property type="project" value="UniProtKB-KW"/>
</dbReference>
<comment type="caution">
    <text evidence="11">The sequence shown here is derived from an EMBL/GenBank/DDBJ whole genome shotgun (WGS) entry which is preliminary data.</text>
</comment>
<dbReference type="PROSITE" id="PS50023">
    <property type="entry name" value="LIM_DOMAIN_2"/>
    <property type="match status" value="1"/>
</dbReference>
<dbReference type="InterPro" id="IPR000900">
    <property type="entry name" value="Nebulin_repeat"/>
</dbReference>
<dbReference type="GO" id="GO:0005925">
    <property type="term" value="C:focal adhesion"/>
    <property type="evidence" value="ECO:0007669"/>
    <property type="project" value="TreeGrafter"/>
</dbReference>
<dbReference type="PROSITE" id="PS51216">
    <property type="entry name" value="NEBULIN"/>
    <property type="match status" value="1"/>
</dbReference>
<evidence type="ECO:0000256" key="5">
    <source>
        <dbReference type="ARBA" id="ARBA00023038"/>
    </source>
</evidence>
<feature type="domain" description="LIM zinc-binding" evidence="10">
    <location>
        <begin position="3"/>
        <end position="63"/>
    </location>
</feature>
<keyword evidence="4 6" id="KW-0862">Zinc</keyword>
<evidence type="ECO:0000313" key="12">
    <source>
        <dbReference type="Proteomes" id="UP001497497"/>
    </source>
</evidence>
<keyword evidence="2 6" id="KW-0479">Metal-binding</keyword>
<evidence type="ECO:0000259" key="9">
    <source>
        <dbReference type="PROSITE" id="PS50002"/>
    </source>
</evidence>
<dbReference type="SUPFAM" id="SSF50044">
    <property type="entry name" value="SH3-domain"/>
    <property type="match status" value="1"/>
</dbReference>
<feature type="domain" description="SH3" evidence="9">
    <location>
        <begin position="293"/>
        <end position="353"/>
    </location>
</feature>
<dbReference type="PRINTS" id="PR00452">
    <property type="entry name" value="SH3DOMAIN"/>
</dbReference>
<dbReference type="GO" id="GO:0005737">
    <property type="term" value="C:cytoplasm"/>
    <property type="evidence" value="ECO:0007669"/>
    <property type="project" value="UniProtKB-ARBA"/>
</dbReference>
<dbReference type="SUPFAM" id="SSF57716">
    <property type="entry name" value="Glucocorticoid receptor-like (DNA-binding domain)"/>
    <property type="match status" value="1"/>
</dbReference>
<dbReference type="InterPro" id="IPR001452">
    <property type="entry name" value="SH3_domain"/>
</dbReference>
<evidence type="ECO:0000256" key="6">
    <source>
        <dbReference type="PROSITE-ProRule" id="PRU00125"/>
    </source>
</evidence>
<dbReference type="SMART" id="SM00132">
    <property type="entry name" value="LIM"/>
    <property type="match status" value="1"/>
</dbReference>
<evidence type="ECO:0000256" key="8">
    <source>
        <dbReference type="SAM" id="MobiDB-lite"/>
    </source>
</evidence>
<dbReference type="EMBL" id="CAXITT010000238">
    <property type="protein sequence ID" value="CAL1536763.1"/>
    <property type="molecule type" value="Genomic_DNA"/>
</dbReference>
<name>A0AAV2HRL2_LYMST</name>
<dbReference type="GO" id="GO:0051015">
    <property type="term" value="F:actin filament binding"/>
    <property type="evidence" value="ECO:0007669"/>
    <property type="project" value="TreeGrafter"/>
</dbReference>
<dbReference type="PANTHER" id="PTHR46218:SF4">
    <property type="entry name" value="LIM AND SH3 DOMAIN PROTEIN LASP"/>
    <property type="match status" value="1"/>
</dbReference>
<dbReference type="Pfam" id="PF00018">
    <property type="entry name" value="SH3_1"/>
    <property type="match status" value="1"/>
</dbReference>
<sequence length="353" mass="39568">MNKKCAKCLKIVYPTEELKCLDKTWHKLCFKCEVCGMTLNMKNYKGYEKLPYCNAHYPTTKPTAVADTPESRRIAENTKIQSNVQYHADFEKQKGFKTSVADDPETSRIKQNTQIQSNVNYWGLKEQREQMEGRRPNELVDDVTRRSRNPGKISEYDPSERQDFDSPYTQRTAANVVYDSQRGEDSRSSVQKGSHRPSPGGHQPFSYGGSSAAPPPGLGGHTQNRASYEDDGYGQPRTQQQPYSYAQGRNSYGESNPSPRTSGHGDGFVEPRASYASNTAPQAQPARAAQPPPKQIVYRALYDYSAADNDEVSFLDGDQIVNVEIVDAGWMIGTVQRTGQHGMLPSNYVERIN</sequence>
<protein>
    <submittedName>
        <fullName evidence="11">Uncharacterized protein</fullName>
    </submittedName>
</protein>
<dbReference type="CDD" id="cd09447">
    <property type="entry name" value="LIM_LASP"/>
    <property type="match status" value="1"/>
</dbReference>
<dbReference type="InterPro" id="IPR001781">
    <property type="entry name" value="Znf_LIM"/>
</dbReference>
<evidence type="ECO:0000259" key="10">
    <source>
        <dbReference type="PROSITE" id="PS50023"/>
    </source>
</evidence>
<organism evidence="11 12">
    <name type="scientific">Lymnaea stagnalis</name>
    <name type="common">Great pond snail</name>
    <name type="synonym">Helix stagnalis</name>
    <dbReference type="NCBI Taxonomy" id="6523"/>
    <lineage>
        <taxon>Eukaryota</taxon>
        <taxon>Metazoa</taxon>
        <taxon>Spiralia</taxon>
        <taxon>Lophotrochozoa</taxon>
        <taxon>Mollusca</taxon>
        <taxon>Gastropoda</taxon>
        <taxon>Heterobranchia</taxon>
        <taxon>Euthyneura</taxon>
        <taxon>Panpulmonata</taxon>
        <taxon>Hygrophila</taxon>
        <taxon>Lymnaeoidea</taxon>
        <taxon>Lymnaeidae</taxon>
        <taxon>Lymnaea</taxon>
    </lineage>
</organism>
<dbReference type="PROSITE" id="PS00478">
    <property type="entry name" value="LIM_DOMAIN_1"/>
    <property type="match status" value="1"/>
</dbReference>
<proteinExistence type="predicted"/>
<dbReference type="Pfam" id="PF00412">
    <property type="entry name" value="LIM"/>
    <property type="match status" value="1"/>
</dbReference>
<reference evidence="11 12" key="1">
    <citation type="submission" date="2024-04" db="EMBL/GenBank/DDBJ databases">
        <authorList>
            <consortium name="Genoscope - CEA"/>
            <person name="William W."/>
        </authorList>
    </citation>
    <scope>NUCLEOTIDE SEQUENCE [LARGE SCALE GENOMIC DNA]</scope>
</reference>
<evidence type="ECO:0000256" key="2">
    <source>
        <dbReference type="ARBA" id="ARBA00022723"/>
    </source>
</evidence>
<evidence type="ECO:0000256" key="1">
    <source>
        <dbReference type="ARBA" id="ARBA00022443"/>
    </source>
</evidence>
<feature type="region of interest" description="Disordered" evidence="8">
    <location>
        <begin position="127"/>
        <end position="292"/>
    </location>
</feature>
<dbReference type="PROSITE" id="PS50002">
    <property type="entry name" value="SH3"/>
    <property type="match status" value="1"/>
</dbReference>
<dbReference type="AlphaFoldDB" id="A0AAV2HRL2"/>
<feature type="compositionally biased region" description="Low complexity" evidence="8">
    <location>
        <begin position="280"/>
        <end position="289"/>
    </location>
</feature>
<evidence type="ECO:0000256" key="3">
    <source>
        <dbReference type="ARBA" id="ARBA00022737"/>
    </source>
</evidence>
<dbReference type="Pfam" id="PF00880">
    <property type="entry name" value="Nebulin"/>
    <property type="match status" value="1"/>
</dbReference>
<keyword evidence="12" id="KW-1185">Reference proteome</keyword>
<dbReference type="SMART" id="SM00326">
    <property type="entry name" value="SH3"/>
    <property type="match status" value="1"/>
</dbReference>
<dbReference type="Proteomes" id="UP001497497">
    <property type="component" value="Unassembled WGS sequence"/>
</dbReference>
<dbReference type="SMART" id="SM00227">
    <property type="entry name" value="NEBU"/>
    <property type="match status" value="2"/>
</dbReference>
<keyword evidence="5 6" id="KW-0440">LIM domain</keyword>
<evidence type="ECO:0000313" key="11">
    <source>
        <dbReference type="EMBL" id="CAL1536763.1"/>
    </source>
</evidence>
<accession>A0AAV2HRL2</accession>
<evidence type="ECO:0000256" key="4">
    <source>
        <dbReference type="ARBA" id="ARBA00022833"/>
    </source>
</evidence>
<dbReference type="Gene3D" id="2.30.30.40">
    <property type="entry name" value="SH3 Domains"/>
    <property type="match status" value="1"/>
</dbReference>
<dbReference type="InterPro" id="IPR051759">
    <property type="entry name" value="LIM-SH3_domain_protein"/>
</dbReference>
<keyword evidence="3" id="KW-0677">Repeat</keyword>
<keyword evidence="1 7" id="KW-0728">SH3 domain</keyword>
<dbReference type="Gene3D" id="2.10.110.10">
    <property type="entry name" value="Cysteine Rich Protein"/>
    <property type="match status" value="1"/>
</dbReference>
<gene>
    <name evidence="11" type="ORF">GSLYS_00010676001</name>
</gene>
<feature type="compositionally biased region" description="Polar residues" evidence="8">
    <location>
        <begin position="236"/>
        <end position="261"/>
    </location>
</feature>
<dbReference type="FunFam" id="2.10.110.10:FF:000087">
    <property type="entry name" value="LIM zinc-binding domain-containing Nebulette"/>
    <property type="match status" value="1"/>
</dbReference>
<feature type="compositionally biased region" description="Basic and acidic residues" evidence="8">
    <location>
        <begin position="127"/>
        <end position="145"/>
    </location>
</feature>
<dbReference type="PANTHER" id="PTHR46218">
    <property type="entry name" value="LASP"/>
    <property type="match status" value="1"/>
</dbReference>
<dbReference type="InterPro" id="IPR036028">
    <property type="entry name" value="SH3-like_dom_sf"/>
</dbReference>
<feature type="compositionally biased region" description="Basic and acidic residues" evidence="8">
    <location>
        <begin position="154"/>
        <end position="164"/>
    </location>
</feature>